<dbReference type="PROSITE" id="PS51297">
    <property type="entry name" value="K_BOX"/>
    <property type="match status" value="1"/>
</dbReference>
<proteinExistence type="predicted"/>
<organism evidence="2 3">
    <name type="scientific">Zingiber officinale</name>
    <name type="common">Ginger</name>
    <name type="synonym">Amomum zingiber</name>
    <dbReference type="NCBI Taxonomy" id="94328"/>
    <lineage>
        <taxon>Eukaryota</taxon>
        <taxon>Viridiplantae</taxon>
        <taxon>Streptophyta</taxon>
        <taxon>Embryophyta</taxon>
        <taxon>Tracheophyta</taxon>
        <taxon>Spermatophyta</taxon>
        <taxon>Magnoliopsida</taxon>
        <taxon>Liliopsida</taxon>
        <taxon>Zingiberales</taxon>
        <taxon>Zingiberaceae</taxon>
        <taxon>Zingiber</taxon>
    </lineage>
</organism>
<dbReference type="EMBL" id="JACMSC010000008">
    <property type="protein sequence ID" value="KAG6510203.1"/>
    <property type="molecule type" value="Genomic_DNA"/>
</dbReference>
<feature type="domain" description="K-box" evidence="1">
    <location>
        <begin position="5"/>
        <end position="134"/>
    </location>
</feature>
<evidence type="ECO:0000313" key="2">
    <source>
        <dbReference type="EMBL" id="KAG6510203.1"/>
    </source>
</evidence>
<keyword evidence="3" id="KW-1185">Reference proteome</keyword>
<gene>
    <name evidence="2" type="ORF">ZIOFF_028212</name>
</gene>
<dbReference type="GO" id="GO:0005634">
    <property type="term" value="C:nucleus"/>
    <property type="evidence" value="ECO:0007669"/>
    <property type="project" value="InterPro"/>
</dbReference>
<evidence type="ECO:0000313" key="3">
    <source>
        <dbReference type="Proteomes" id="UP000734854"/>
    </source>
</evidence>
<protein>
    <recommendedName>
        <fullName evidence="1">K-box domain-containing protein</fullName>
    </recommendedName>
</protein>
<accession>A0A8J5GRQ0</accession>
<reference evidence="2 3" key="1">
    <citation type="submission" date="2020-08" db="EMBL/GenBank/DDBJ databases">
        <title>Plant Genome Project.</title>
        <authorList>
            <person name="Zhang R.-G."/>
        </authorList>
    </citation>
    <scope>NUCLEOTIDE SEQUENCE [LARGE SCALE GENOMIC DNA]</scope>
    <source>
        <tissue evidence="2">Rhizome</tissue>
    </source>
</reference>
<sequence length="188" mass="21033">MRTIQGNWHQEYGKLKAKIEVLSKSQRHLMGEQLDSLSHKELQQLENQLDNSLKHIRSRKVNHTTFSRAKTKVNNNTTCMCITISFLFTGEGTTGAKQEFGEASEFVTLFAQILEEQKAKALTQQPHWEQAQTSSSSPPFLLADADHTLNIGCYQGRATIGGEVEAAEVQARINGSILPPWMLNHLNG</sequence>
<dbReference type="AlphaFoldDB" id="A0A8J5GRQ0"/>
<name>A0A8J5GRQ0_ZINOF</name>
<dbReference type="Proteomes" id="UP000734854">
    <property type="component" value="Unassembled WGS sequence"/>
</dbReference>
<evidence type="ECO:0000259" key="1">
    <source>
        <dbReference type="PROSITE" id="PS51297"/>
    </source>
</evidence>
<dbReference type="GO" id="GO:0003700">
    <property type="term" value="F:DNA-binding transcription factor activity"/>
    <property type="evidence" value="ECO:0007669"/>
    <property type="project" value="InterPro"/>
</dbReference>
<comment type="caution">
    <text evidence="2">The sequence shown here is derived from an EMBL/GenBank/DDBJ whole genome shotgun (WGS) entry which is preliminary data.</text>
</comment>
<dbReference type="InterPro" id="IPR002487">
    <property type="entry name" value="TF_Kbox"/>
</dbReference>
<dbReference type="Pfam" id="PF01486">
    <property type="entry name" value="K-box"/>
    <property type="match status" value="1"/>
</dbReference>